<dbReference type="PROSITE" id="PS51387">
    <property type="entry name" value="FAD_PCMH"/>
    <property type="match status" value="1"/>
</dbReference>
<protein>
    <submittedName>
        <fullName evidence="3">Xanthine dehydrogenase family protein subunit M</fullName>
    </submittedName>
</protein>
<dbReference type="PANTHER" id="PTHR42659:SF1">
    <property type="entry name" value="OXIDOREDUCTASE"/>
    <property type="match status" value="1"/>
</dbReference>
<sequence length="325" mass="34411">MRPFTYARAESVTDALDSGRAAGTMFLAGGTELLNWARIGIEAPDRLVDIGRLPGLHEITSRGDGLRIGALARLNDVAQDPRVEASYPVLSQSILKAASAQLRNLATIGGNPVQRTRCPYFRSQDPVACNKRVPGSGCAALHGANERLAIFGWTEDCVAVQPSDPAVALACLDAEIVTEHADGGRRIPATRFHTLPAEDPAAHNVLRPGELITGIELGAPAPGSAYVKVRERESYEFALVSAAAAVEVRDGLISRARLALGSVALRPWRLYDAERALVGLRPGSPGVRDAVTSGFAAGRALSSNAYKIPLARNTALRALELALEA</sequence>
<dbReference type="InterPro" id="IPR036318">
    <property type="entry name" value="FAD-bd_PCMH-like_sf"/>
</dbReference>
<evidence type="ECO:0000256" key="1">
    <source>
        <dbReference type="ARBA" id="ARBA00023002"/>
    </source>
</evidence>
<dbReference type="PANTHER" id="PTHR42659">
    <property type="entry name" value="XANTHINE DEHYDROGENASE SUBUNIT C-RELATED"/>
    <property type="match status" value="1"/>
</dbReference>
<feature type="domain" description="FAD-binding PCMH-type" evidence="2">
    <location>
        <begin position="1"/>
        <end position="222"/>
    </location>
</feature>
<accession>A0ABV3AJY5</accession>
<dbReference type="InterPro" id="IPR016169">
    <property type="entry name" value="FAD-bd_PCMH_sub2"/>
</dbReference>
<keyword evidence="1" id="KW-0560">Oxidoreductase</keyword>
<comment type="caution">
    <text evidence="3">The sequence shown here is derived from an EMBL/GenBank/DDBJ whole genome shotgun (WGS) entry which is preliminary data.</text>
</comment>
<name>A0ABV3AJY5_9ACTN</name>
<dbReference type="RefSeq" id="WP_030646147.1">
    <property type="nucleotide sequence ID" value="NZ_JBEXDP010000107.1"/>
</dbReference>
<dbReference type="Pfam" id="PF00941">
    <property type="entry name" value="FAD_binding_5"/>
    <property type="match status" value="1"/>
</dbReference>
<keyword evidence="4" id="KW-1185">Reference proteome</keyword>
<dbReference type="Pfam" id="PF03450">
    <property type="entry name" value="CO_deh_flav_C"/>
    <property type="match status" value="1"/>
</dbReference>
<dbReference type="InterPro" id="IPR005107">
    <property type="entry name" value="CO_DH_flav_C"/>
</dbReference>
<dbReference type="SUPFAM" id="SSF56176">
    <property type="entry name" value="FAD-binding/transporter-associated domain-like"/>
    <property type="match status" value="1"/>
</dbReference>
<dbReference type="SMART" id="SM01092">
    <property type="entry name" value="CO_deh_flav_C"/>
    <property type="match status" value="1"/>
</dbReference>
<proteinExistence type="predicted"/>
<dbReference type="InterPro" id="IPR016167">
    <property type="entry name" value="FAD-bd_PCMH_sub1"/>
</dbReference>
<dbReference type="Gene3D" id="3.30.465.10">
    <property type="match status" value="1"/>
</dbReference>
<dbReference type="InterPro" id="IPR036683">
    <property type="entry name" value="CO_DH_flav_C_dom_sf"/>
</dbReference>
<dbReference type="Gene3D" id="3.30.390.50">
    <property type="entry name" value="CO dehydrogenase flavoprotein, C-terminal domain"/>
    <property type="match status" value="1"/>
</dbReference>
<dbReference type="Gene3D" id="3.30.43.10">
    <property type="entry name" value="Uridine Diphospho-n-acetylenolpyruvylglucosamine Reductase, domain 2"/>
    <property type="match status" value="1"/>
</dbReference>
<dbReference type="InterPro" id="IPR002346">
    <property type="entry name" value="Mopterin_DH_FAD-bd"/>
</dbReference>
<dbReference type="EMBL" id="JBFAEG010000034">
    <property type="protein sequence ID" value="MEU5712262.1"/>
    <property type="molecule type" value="Genomic_DNA"/>
</dbReference>
<organism evidence="3 4">
    <name type="scientific">Streptomyces flaveolus</name>
    <dbReference type="NCBI Taxonomy" id="67297"/>
    <lineage>
        <taxon>Bacteria</taxon>
        <taxon>Bacillati</taxon>
        <taxon>Actinomycetota</taxon>
        <taxon>Actinomycetes</taxon>
        <taxon>Kitasatosporales</taxon>
        <taxon>Streptomycetaceae</taxon>
        <taxon>Streptomyces</taxon>
    </lineage>
</organism>
<dbReference type="SUPFAM" id="SSF55447">
    <property type="entry name" value="CO dehydrogenase flavoprotein C-terminal domain-like"/>
    <property type="match status" value="1"/>
</dbReference>
<reference evidence="3 4" key="1">
    <citation type="submission" date="2024-06" db="EMBL/GenBank/DDBJ databases">
        <title>The Natural Products Discovery Center: Release of the First 8490 Sequenced Strains for Exploring Actinobacteria Biosynthetic Diversity.</title>
        <authorList>
            <person name="Kalkreuter E."/>
            <person name="Kautsar S.A."/>
            <person name="Yang D."/>
            <person name="Bader C.D."/>
            <person name="Teijaro C.N."/>
            <person name="Fluegel L."/>
            <person name="Davis C.M."/>
            <person name="Simpson J.R."/>
            <person name="Lauterbach L."/>
            <person name="Steele A.D."/>
            <person name="Gui C."/>
            <person name="Meng S."/>
            <person name="Li G."/>
            <person name="Viehrig K."/>
            <person name="Ye F."/>
            <person name="Su P."/>
            <person name="Kiefer A.F."/>
            <person name="Nichols A."/>
            <person name="Cepeda A.J."/>
            <person name="Yan W."/>
            <person name="Fan B."/>
            <person name="Jiang Y."/>
            <person name="Adhikari A."/>
            <person name="Zheng C.-J."/>
            <person name="Schuster L."/>
            <person name="Cowan T.M."/>
            <person name="Smanski M.J."/>
            <person name="Chevrette M.G."/>
            <person name="De Carvalho L.P.S."/>
            <person name="Shen B."/>
        </authorList>
    </citation>
    <scope>NUCLEOTIDE SEQUENCE [LARGE SCALE GENOMIC DNA]</scope>
    <source>
        <strain evidence="3 4">NPDC020594</strain>
    </source>
</reference>
<evidence type="ECO:0000313" key="4">
    <source>
        <dbReference type="Proteomes" id="UP001551011"/>
    </source>
</evidence>
<dbReference type="InterPro" id="IPR016166">
    <property type="entry name" value="FAD-bd_PCMH"/>
</dbReference>
<evidence type="ECO:0000259" key="2">
    <source>
        <dbReference type="PROSITE" id="PS51387"/>
    </source>
</evidence>
<dbReference type="Proteomes" id="UP001551011">
    <property type="component" value="Unassembled WGS sequence"/>
</dbReference>
<gene>
    <name evidence="3" type="ORF">AB0H04_36385</name>
</gene>
<evidence type="ECO:0000313" key="3">
    <source>
        <dbReference type="EMBL" id="MEU5712262.1"/>
    </source>
</evidence>
<dbReference type="InterPro" id="IPR051312">
    <property type="entry name" value="Diverse_Substr_Oxidored"/>
</dbReference>